<keyword evidence="6" id="KW-0812">Transmembrane</keyword>
<dbReference type="InterPro" id="IPR017441">
    <property type="entry name" value="Protein_kinase_ATP_BS"/>
</dbReference>
<feature type="transmembrane region" description="Helical" evidence="6">
    <location>
        <begin position="7"/>
        <end position="28"/>
    </location>
</feature>
<dbReference type="SMART" id="SM00220">
    <property type="entry name" value="S_TKc"/>
    <property type="match status" value="1"/>
</dbReference>
<evidence type="ECO:0000259" key="7">
    <source>
        <dbReference type="PROSITE" id="PS50011"/>
    </source>
</evidence>
<dbReference type="GO" id="GO:0016787">
    <property type="term" value="F:hydrolase activity"/>
    <property type="evidence" value="ECO:0007669"/>
    <property type="project" value="InterPro"/>
</dbReference>
<dbReference type="Gene3D" id="3.40.50.1820">
    <property type="entry name" value="alpha/beta hydrolase"/>
    <property type="match status" value="1"/>
</dbReference>
<evidence type="ECO:0000313" key="9">
    <source>
        <dbReference type="Proteomes" id="UP001064489"/>
    </source>
</evidence>
<evidence type="ECO:0000256" key="5">
    <source>
        <dbReference type="PROSITE-ProRule" id="PRU10141"/>
    </source>
</evidence>
<keyword evidence="4 5" id="KW-0067">ATP-binding</keyword>
<evidence type="ECO:0000256" key="4">
    <source>
        <dbReference type="ARBA" id="ARBA00022840"/>
    </source>
</evidence>
<keyword evidence="2 5" id="KW-0547">Nucleotide-binding</keyword>
<keyword evidence="6" id="KW-0472">Membrane</keyword>
<dbReference type="FunFam" id="1.10.510.10:FF:000537">
    <property type="entry name" value="Putative receptor-like protein kinase"/>
    <property type="match status" value="1"/>
</dbReference>
<evidence type="ECO:0000313" key="8">
    <source>
        <dbReference type="EMBL" id="KAI9191279.1"/>
    </source>
</evidence>
<feature type="binding site" evidence="5">
    <location>
        <position position="131"/>
    </location>
    <ligand>
        <name>ATP</name>
        <dbReference type="ChEBI" id="CHEBI:30616"/>
    </ligand>
</feature>
<dbReference type="AlphaFoldDB" id="A0AAD5NYK9"/>
<dbReference type="Gene3D" id="3.30.200.20">
    <property type="entry name" value="Phosphorylase Kinase, domain 1"/>
    <property type="match status" value="1"/>
</dbReference>
<keyword evidence="3" id="KW-0418">Kinase</keyword>
<accession>A0AAD5NYK9</accession>
<dbReference type="Proteomes" id="UP001064489">
    <property type="component" value="Chromosome 6"/>
</dbReference>
<dbReference type="PROSITE" id="PS50011">
    <property type="entry name" value="PROTEIN_KINASE_DOM"/>
    <property type="match status" value="1"/>
</dbReference>
<dbReference type="GO" id="GO:0004672">
    <property type="term" value="F:protein kinase activity"/>
    <property type="evidence" value="ECO:0007669"/>
    <property type="project" value="InterPro"/>
</dbReference>
<reference evidence="8" key="1">
    <citation type="journal article" date="2022" name="Plant J.">
        <title>Strategies of tolerance reflected in two North American maple genomes.</title>
        <authorList>
            <person name="McEvoy S.L."/>
            <person name="Sezen U.U."/>
            <person name="Trouern-Trend A."/>
            <person name="McMahon S.M."/>
            <person name="Schaberg P.G."/>
            <person name="Yang J."/>
            <person name="Wegrzyn J.L."/>
            <person name="Swenson N.G."/>
        </authorList>
    </citation>
    <scope>NUCLEOTIDE SEQUENCE</scope>
    <source>
        <strain evidence="8">91603</strain>
    </source>
</reference>
<name>A0AAD5NYK9_ACENE</name>
<dbReference type="InterPro" id="IPR000719">
    <property type="entry name" value="Prot_kinase_dom"/>
</dbReference>
<reference evidence="8" key="2">
    <citation type="submission" date="2023-02" db="EMBL/GenBank/DDBJ databases">
        <authorList>
            <person name="Swenson N.G."/>
            <person name="Wegrzyn J.L."/>
            <person name="Mcevoy S.L."/>
        </authorList>
    </citation>
    <scope>NUCLEOTIDE SEQUENCE</scope>
    <source>
        <strain evidence="8">91603</strain>
        <tissue evidence="8">Leaf</tissue>
    </source>
</reference>
<dbReference type="PROSITE" id="PS00108">
    <property type="entry name" value="PROTEIN_KINASE_ST"/>
    <property type="match status" value="1"/>
</dbReference>
<evidence type="ECO:0000256" key="1">
    <source>
        <dbReference type="ARBA" id="ARBA00022679"/>
    </source>
</evidence>
<dbReference type="InterPro" id="IPR029058">
    <property type="entry name" value="AB_hydrolase_fold"/>
</dbReference>
<keyword evidence="6" id="KW-1133">Transmembrane helix</keyword>
<feature type="domain" description="Protein kinase" evidence="7">
    <location>
        <begin position="103"/>
        <end position="391"/>
    </location>
</feature>
<dbReference type="Gene3D" id="1.10.510.10">
    <property type="entry name" value="Transferase(Phosphotransferase) domain 1"/>
    <property type="match status" value="1"/>
</dbReference>
<dbReference type="SUPFAM" id="SSF56112">
    <property type="entry name" value="Protein kinase-like (PK-like)"/>
    <property type="match status" value="1"/>
</dbReference>
<evidence type="ECO:0000256" key="2">
    <source>
        <dbReference type="ARBA" id="ARBA00022741"/>
    </source>
</evidence>
<evidence type="ECO:0000256" key="3">
    <source>
        <dbReference type="ARBA" id="ARBA00022777"/>
    </source>
</evidence>
<dbReference type="InterPro" id="IPR003140">
    <property type="entry name" value="PLipase/COase/thioEstase"/>
</dbReference>
<evidence type="ECO:0000256" key="6">
    <source>
        <dbReference type="SAM" id="Phobius"/>
    </source>
</evidence>
<dbReference type="SUPFAM" id="SSF53474">
    <property type="entry name" value="alpha/beta-Hydrolases"/>
    <property type="match status" value="1"/>
</dbReference>
<dbReference type="Pfam" id="PF02230">
    <property type="entry name" value="Abhydrolase_2"/>
    <property type="match status" value="1"/>
</dbReference>
<dbReference type="PROSITE" id="PS00107">
    <property type="entry name" value="PROTEIN_KINASE_ATP"/>
    <property type="match status" value="1"/>
</dbReference>
<dbReference type="FunFam" id="3.30.200.20:FF:000483">
    <property type="entry name" value="Putative receptor-like protein kinase"/>
    <property type="match status" value="1"/>
</dbReference>
<organism evidence="8 9">
    <name type="scientific">Acer negundo</name>
    <name type="common">Box elder</name>
    <dbReference type="NCBI Taxonomy" id="4023"/>
    <lineage>
        <taxon>Eukaryota</taxon>
        <taxon>Viridiplantae</taxon>
        <taxon>Streptophyta</taxon>
        <taxon>Embryophyta</taxon>
        <taxon>Tracheophyta</taxon>
        <taxon>Spermatophyta</taxon>
        <taxon>Magnoliopsida</taxon>
        <taxon>eudicotyledons</taxon>
        <taxon>Gunneridae</taxon>
        <taxon>Pentapetalae</taxon>
        <taxon>rosids</taxon>
        <taxon>malvids</taxon>
        <taxon>Sapindales</taxon>
        <taxon>Sapindaceae</taxon>
        <taxon>Hippocastanoideae</taxon>
        <taxon>Acereae</taxon>
        <taxon>Acer</taxon>
    </lineage>
</organism>
<dbReference type="InterPro" id="IPR011009">
    <property type="entry name" value="Kinase-like_dom_sf"/>
</dbReference>
<dbReference type="PANTHER" id="PTHR46234">
    <property type="entry name" value="ALPHA/BETA-HYDROLASES SUPERFAMILY PROTEIN"/>
    <property type="match status" value="1"/>
</dbReference>
<dbReference type="GO" id="GO:0005524">
    <property type="term" value="F:ATP binding"/>
    <property type="evidence" value="ECO:0007669"/>
    <property type="project" value="UniProtKB-UniRule"/>
</dbReference>
<dbReference type="Pfam" id="PF00069">
    <property type="entry name" value="Pkinase"/>
    <property type="match status" value="1"/>
</dbReference>
<dbReference type="EMBL" id="JAJSOW010000004">
    <property type="protein sequence ID" value="KAI9191279.1"/>
    <property type="molecule type" value="Genomic_DNA"/>
</dbReference>
<sequence length="742" mass="82271">MEDKKANIIAASTAIALIIFIIIARVSLKLSNAFFLILGADIAIILAVFAWMIIRMRYNRRRKLLETQLVSEGRELRIEYSFLRKVAGVPTKFRSKELEEATDNFQAFLGRGASASVFKGILNDGTSVAVKRIEGEERGEKEFKSEVAAIASVQHVNLVRLIGYCIVPGGPRYLVYEFIPKGSLDHWIFCGRRSGNNPGGCLSWDLRFRVAVDVARGLCYLHQDCRSRILHLDVKPENILLDENYRAIVADFGLSKLMSKDESRVVTNIRGTRGYLAPEWLLGHGVSEKCDIYSFGMVILEIIGGRRNVCLIEHGNDKSKRKWQYFPKIVNEKLKEGKLMEIVDHRLTIGGGGIDERELKRLVYVAFWCIQENVRLRPSMARVVEMLEGRVTVEEPPDTQMVIVDLLSMDEDQQPEAGHERKRIAKLVSPVDRNVPTTSIRSFSMSVLSGRNIEQTRHKRRAARVQVLCSSWSLLSPLPVHFKVKMSLSGPSMSSGGKTVRRALEFGRTYVVRPKGKHQATVVWLHGLGDNGSSWSQLLETLPLPNIKWICPTAPTQPMTMFGGFPSTAWFDVEDLSEDVADDLEGLDAAAAHVANLLSTEPADIKLGIGGFSMGAATSLYSATCFAVGKFGNGNPYPANLSAVVGLSGWLPCAKTLKNKLGVDNEVTRRTASVPILLCHGKVDDVVMYKFGEKSSQALNSNGFQNVTFKGYNGLGHYTIPEEMDEVCAWLTSKLGLEGSSS</sequence>
<keyword evidence="9" id="KW-1185">Reference proteome</keyword>
<dbReference type="InterPro" id="IPR008271">
    <property type="entry name" value="Ser/Thr_kinase_AS"/>
</dbReference>
<protein>
    <recommendedName>
        <fullName evidence="7">Protein kinase domain-containing protein</fullName>
    </recommendedName>
</protein>
<feature type="transmembrane region" description="Helical" evidence="6">
    <location>
        <begin position="34"/>
        <end position="54"/>
    </location>
</feature>
<proteinExistence type="predicted"/>
<comment type="caution">
    <text evidence="8">The sequence shown here is derived from an EMBL/GenBank/DDBJ whole genome shotgun (WGS) entry which is preliminary data.</text>
</comment>
<gene>
    <name evidence="8" type="ORF">LWI28_006365</name>
</gene>
<keyword evidence="1" id="KW-0808">Transferase</keyword>